<dbReference type="NCBIfam" id="TIGR01979">
    <property type="entry name" value="sufS"/>
    <property type="match status" value="1"/>
</dbReference>
<dbReference type="InterPro" id="IPR015421">
    <property type="entry name" value="PyrdxlP-dep_Trfase_major"/>
</dbReference>
<evidence type="ECO:0000256" key="1">
    <source>
        <dbReference type="ARBA" id="ARBA00001933"/>
    </source>
</evidence>
<dbReference type="GO" id="GO:0031071">
    <property type="term" value="F:cysteine desulfurase activity"/>
    <property type="evidence" value="ECO:0007669"/>
    <property type="project" value="UniProtKB-UniRule"/>
</dbReference>
<proteinExistence type="inferred from homology"/>
<dbReference type="Gene3D" id="3.90.1150.10">
    <property type="entry name" value="Aspartate Aminotransferase, domain 1"/>
    <property type="match status" value="1"/>
</dbReference>
<dbReference type="Pfam" id="PF00266">
    <property type="entry name" value="Aminotran_5"/>
    <property type="match status" value="1"/>
</dbReference>
<feature type="domain" description="Aminotransferase class V" evidence="9">
    <location>
        <begin position="21"/>
        <end position="391"/>
    </location>
</feature>
<evidence type="ECO:0000256" key="8">
    <source>
        <dbReference type="RuleBase" id="RU004506"/>
    </source>
</evidence>
<keyword evidence="4 8" id="KW-0808">Transferase</keyword>
<organism evidence="10 11">
    <name type="scientific">Candidatus Magasanikbacteria bacterium RIFOXYD1_FULL_40_23</name>
    <dbReference type="NCBI Taxonomy" id="1798705"/>
    <lineage>
        <taxon>Bacteria</taxon>
        <taxon>Candidatus Magasanikiibacteriota</taxon>
    </lineage>
</organism>
<dbReference type="InterPro" id="IPR015424">
    <property type="entry name" value="PyrdxlP-dep_Trfase"/>
</dbReference>
<evidence type="ECO:0000256" key="3">
    <source>
        <dbReference type="ARBA" id="ARBA00012239"/>
    </source>
</evidence>
<comment type="function">
    <text evidence="8">Catalyzes the removal of elemental sulfur and selenium atoms from L-cysteine, L-cystine, L-selenocysteine, and L-selenocystine to produce L-alanine.</text>
</comment>
<dbReference type="InterPro" id="IPR010970">
    <property type="entry name" value="Cys_dSase_SufS"/>
</dbReference>
<dbReference type="GO" id="GO:0030170">
    <property type="term" value="F:pyridoxal phosphate binding"/>
    <property type="evidence" value="ECO:0007669"/>
    <property type="project" value="UniProtKB-UniRule"/>
</dbReference>
<dbReference type="InterPro" id="IPR016454">
    <property type="entry name" value="Cysteine_dSase"/>
</dbReference>
<evidence type="ECO:0000256" key="2">
    <source>
        <dbReference type="ARBA" id="ARBA00010447"/>
    </source>
</evidence>
<dbReference type="PROSITE" id="PS00595">
    <property type="entry name" value="AA_TRANSFER_CLASS_5"/>
    <property type="match status" value="1"/>
</dbReference>
<evidence type="ECO:0000256" key="5">
    <source>
        <dbReference type="ARBA" id="ARBA00022898"/>
    </source>
</evidence>
<dbReference type="GO" id="GO:0006534">
    <property type="term" value="P:cysteine metabolic process"/>
    <property type="evidence" value="ECO:0007669"/>
    <property type="project" value="UniProtKB-UniRule"/>
</dbReference>
<dbReference type="AlphaFoldDB" id="A0A1F6P9H5"/>
<dbReference type="PANTHER" id="PTHR43586:SF8">
    <property type="entry name" value="CYSTEINE DESULFURASE 1, CHLOROPLASTIC"/>
    <property type="match status" value="1"/>
</dbReference>
<dbReference type="InterPro" id="IPR000192">
    <property type="entry name" value="Aminotrans_V_dom"/>
</dbReference>
<dbReference type="EC" id="2.8.1.7" evidence="3 8"/>
<dbReference type="PIRSF" id="PIRSF005572">
    <property type="entry name" value="NifS"/>
    <property type="match status" value="1"/>
</dbReference>
<dbReference type="SUPFAM" id="SSF53383">
    <property type="entry name" value="PLP-dependent transferases"/>
    <property type="match status" value="1"/>
</dbReference>
<evidence type="ECO:0000313" key="10">
    <source>
        <dbReference type="EMBL" id="OGH92821.1"/>
    </source>
</evidence>
<comment type="catalytic activity">
    <reaction evidence="6 8">
        <text>(sulfur carrier)-H + L-cysteine = (sulfur carrier)-SH + L-alanine</text>
        <dbReference type="Rhea" id="RHEA:43892"/>
        <dbReference type="Rhea" id="RHEA-COMP:14737"/>
        <dbReference type="Rhea" id="RHEA-COMP:14739"/>
        <dbReference type="ChEBI" id="CHEBI:29917"/>
        <dbReference type="ChEBI" id="CHEBI:35235"/>
        <dbReference type="ChEBI" id="CHEBI:57972"/>
        <dbReference type="ChEBI" id="CHEBI:64428"/>
        <dbReference type="EC" id="2.8.1.7"/>
    </reaction>
</comment>
<evidence type="ECO:0000256" key="4">
    <source>
        <dbReference type="ARBA" id="ARBA00022679"/>
    </source>
</evidence>
<evidence type="ECO:0000256" key="7">
    <source>
        <dbReference type="RuleBase" id="RU004504"/>
    </source>
</evidence>
<dbReference type="EMBL" id="MFRA01000005">
    <property type="protein sequence ID" value="OGH92821.1"/>
    <property type="molecule type" value="Genomic_DNA"/>
</dbReference>
<dbReference type="PANTHER" id="PTHR43586">
    <property type="entry name" value="CYSTEINE DESULFURASE"/>
    <property type="match status" value="1"/>
</dbReference>
<protein>
    <recommendedName>
        <fullName evidence="3 8">Cysteine desulfurase</fullName>
        <ecNumber evidence="3 8">2.8.1.7</ecNumber>
    </recommendedName>
</protein>
<comment type="similarity">
    <text evidence="2 8">Belongs to the class-V pyridoxal-phosphate-dependent aminotransferase family. Csd subfamily.</text>
</comment>
<dbReference type="Proteomes" id="UP000176634">
    <property type="component" value="Unassembled WGS sequence"/>
</dbReference>
<evidence type="ECO:0000256" key="6">
    <source>
        <dbReference type="ARBA" id="ARBA00050776"/>
    </source>
</evidence>
<accession>A0A1F6P9H5</accession>
<sequence>MQNIKSDFPILKRKINGKALIYLDNASTTQKPKTVLKALVDFYSTSNANIHRGIHTISEEATDKYEEVRKKVAKFIGATEEEIIFTKSATESINCVAVAWGQKHINAGDEIIVSALEHHANLVPWQELAKNKKAILKIIPLTANYILDTDAYQKLLSAKTKLVCVTAQSNVTGTITPVKKIVEMAHIVGAKVMVDGAQSVGHTPTNLTSLGCDFFAFSAHKMMGPTGVGVLYIRSDLMNEMTPFMYGGEMIESVQEKSATYRTGHWKFEAGTPNIAGVVAYGAAIDYINKIGLKNIADHDKELLAYAKKMLARYPQVKVFSPSKPQDTGAVLSFAIDGVHPHDIATIFNDHGIAIRSGLHCAEPLLQKLGAPNGTARLSFYIYNTKKDIDTVEIALKKVLKIFKL</sequence>
<reference evidence="10 11" key="1">
    <citation type="journal article" date="2016" name="Nat. Commun.">
        <title>Thousands of microbial genomes shed light on interconnected biogeochemical processes in an aquifer system.</title>
        <authorList>
            <person name="Anantharaman K."/>
            <person name="Brown C.T."/>
            <person name="Hug L.A."/>
            <person name="Sharon I."/>
            <person name="Castelle C.J."/>
            <person name="Probst A.J."/>
            <person name="Thomas B.C."/>
            <person name="Singh A."/>
            <person name="Wilkins M.J."/>
            <person name="Karaoz U."/>
            <person name="Brodie E.L."/>
            <person name="Williams K.H."/>
            <person name="Hubbard S.S."/>
            <person name="Banfield J.F."/>
        </authorList>
    </citation>
    <scope>NUCLEOTIDE SEQUENCE [LARGE SCALE GENOMIC DNA]</scope>
</reference>
<gene>
    <name evidence="10" type="ORF">A2563_04095</name>
</gene>
<name>A0A1F6P9H5_9BACT</name>
<evidence type="ECO:0000313" key="11">
    <source>
        <dbReference type="Proteomes" id="UP000176634"/>
    </source>
</evidence>
<dbReference type="InterPro" id="IPR015422">
    <property type="entry name" value="PyrdxlP-dep_Trfase_small"/>
</dbReference>
<dbReference type="STRING" id="1798705.A2563_04095"/>
<dbReference type="Gene3D" id="3.40.640.10">
    <property type="entry name" value="Type I PLP-dependent aspartate aminotransferase-like (Major domain)"/>
    <property type="match status" value="1"/>
</dbReference>
<dbReference type="InterPro" id="IPR020578">
    <property type="entry name" value="Aminotrans_V_PyrdxlP_BS"/>
</dbReference>
<dbReference type="CDD" id="cd06453">
    <property type="entry name" value="SufS_like"/>
    <property type="match status" value="1"/>
</dbReference>
<evidence type="ECO:0000259" key="9">
    <source>
        <dbReference type="Pfam" id="PF00266"/>
    </source>
</evidence>
<comment type="cofactor">
    <cofactor evidence="1 7">
        <name>pyridoxal 5'-phosphate</name>
        <dbReference type="ChEBI" id="CHEBI:597326"/>
    </cofactor>
</comment>
<comment type="caution">
    <text evidence="10">The sequence shown here is derived from an EMBL/GenBank/DDBJ whole genome shotgun (WGS) entry which is preliminary data.</text>
</comment>
<keyword evidence="5 8" id="KW-0663">Pyridoxal phosphate</keyword>